<organism evidence="2">
    <name type="scientific">marine sediment metagenome</name>
    <dbReference type="NCBI Taxonomy" id="412755"/>
    <lineage>
        <taxon>unclassified sequences</taxon>
        <taxon>metagenomes</taxon>
        <taxon>ecological metagenomes</taxon>
    </lineage>
</organism>
<dbReference type="InterPro" id="IPR006656">
    <property type="entry name" value="Mopterin_OxRdtase"/>
</dbReference>
<protein>
    <recommendedName>
        <fullName evidence="1">Molybdopterin oxidoreductase domain-containing protein</fullName>
    </recommendedName>
</protein>
<feature type="domain" description="Molybdopterin oxidoreductase" evidence="1">
    <location>
        <begin position="2"/>
        <end position="173"/>
    </location>
</feature>
<dbReference type="SUPFAM" id="SSF53706">
    <property type="entry name" value="Formate dehydrogenase/DMSO reductase, domains 1-3"/>
    <property type="match status" value="1"/>
</dbReference>
<dbReference type="EMBL" id="BART01001385">
    <property type="protein sequence ID" value="GAG67928.1"/>
    <property type="molecule type" value="Genomic_DNA"/>
</dbReference>
<comment type="caution">
    <text evidence="2">The sequence shown here is derived from an EMBL/GenBank/DDBJ whole genome shotgun (WGS) entry which is preliminary data.</text>
</comment>
<gene>
    <name evidence="2" type="ORF">S01H4_04959</name>
</gene>
<accession>X1A570</accession>
<evidence type="ECO:0000313" key="2">
    <source>
        <dbReference type="EMBL" id="GAG67928.1"/>
    </source>
</evidence>
<dbReference type="Pfam" id="PF00384">
    <property type="entry name" value="Molybdopterin"/>
    <property type="match status" value="1"/>
</dbReference>
<evidence type="ECO:0000259" key="1">
    <source>
        <dbReference type="Pfam" id="PF00384"/>
    </source>
</evidence>
<sequence length="178" mass="19789">QGILSSQTSVNVVHELLDLVHMINVKQQKGRMSIMMLGGHYNMAGFDQVALSLFGKNHSLQFFDNNLVETSETIISKLSKEDFDCSIIVGTDPISHLPWKLSKALMSKPLILIDNKKSATFNVADVILPSALTGIECEGLAYRLDHVPIELQKIVNPPNNIISDEELLSKLIRRLNPI</sequence>
<name>X1A570_9ZZZZ</name>
<dbReference type="Gene3D" id="3.40.50.740">
    <property type="match status" value="1"/>
</dbReference>
<proteinExistence type="predicted"/>
<reference evidence="2" key="1">
    <citation type="journal article" date="2014" name="Front. Microbiol.">
        <title>High frequency of phylogenetically diverse reductive dehalogenase-homologous genes in deep subseafloor sedimentary metagenomes.</title>
        <authorList>
            <person name="Kawai M."/>
            <person name="Futagami T."/>
            <person name="Toyoda A."/>
            <person name="Takaki Y."/>
            <person name="Nishi S."/>
            <person name="Hori S."/>
            <person name="Arai W."/>
            <person name="Tsubouchi T."/>
            <person name="Morono Y."/>
            <person name="Uchiyama I."/>
            <person name="Ito T."/>
            <person name="Fujiyama A."/>
            <person name="Inagaki F."/>
            <person name="Takami H."/>
        </authorList>
    </citation>
    <scope>NUCLEOTIDE SEQUENCE</scope>
    <source>
        <strain evidence="2">Expedition CK06-06</strain>
    </source>
</reference>
<dbReference type="AlphaFoldDB" id="X1A570"/>
<feature type="non-terminal residue" evidence="2">
    <location>
        <position position="1"/>
    </location>
</feature>
<dbReference type="GO" id="GO:0016491">
    <property type="term" value="F:oxidoreductase activity"/>
    <property type="evidence" value="ECO:0007669"/>
    <property type="project" value="InterPro"/>
</dbReference>